<reference evidence="2" key="1">
    <citation type="journal article" date="2023" name="Mol. Phylogenet. Evol.">
        <title>Genome-scale phylogeny and comparative genomics of the fungal order Sordariales.</title>
        <authorList>
            <person name="Hensen N."/>
            <person name="Bonometti L."/>
            <person name="Westerberg I."/>
            <person name="Brannstrom I.O."/>
            <person name="Guillou S."/>
            <person name="Cros-Aarteil S."/>
            <person name="Calhoun S."/>
            <person name="Haridas S."/>
            <person name="Kuo A."/>
            <person name="Mondo S."/>
            <person name="Pangilinan J."/>
            <person name="Riley R."/>
            <person name="LaButti K."/>
            <person name="Andreopoulos B."/>
            <person name="Lipzen A."/>
            <person name="Chen C."/>
            <person name="Yan M."/>
            <person name="Daum C."/>
            <person name="Ng V."/>
            <person name="Clum A."/>
            <person name="Steindorff A."/>
            <person name="Ohm R.A."/>
            <person name="Martin F."/>
            <person name="Silar P."/>
            <person name="Natvig D.O."/>
            <person name="Lalanne C."/>
            <person name="Gautier V."/>
            <person name="Ament-Velasquez S.L."/>
            <person name="Kruys A."/>
            <person name="Hutchinson M.I."/>
            <person name="Powell A.J."/>
            <person name="Barry K."/>
            <person name="Miller A.N."/>
            <person name="Grigoriev I.V."/>
            <person name="Debuchy R."/>
            <person name="Gladieux P."/>
            <person name="Hiltunen Thoren M."/>
            <person name="Johannesson H."/>
        </authorList>
    </citation>
    <scope>NUCLEOTIDE SEQUENCE</scope>
    <source>
        <strain evidence="2">CBS 232.78</strain>
    </source>
</reference>
<sequence>MCIGYLRNFWCPCPKGASHPCQRITKGEYTGAYDWCNEYFRSSFATEFFIPGPPKCPTGVEYMPEEHLYFTKTLCDICVANGCVLDEDSPFPRSLYGRRDPNVNDTAPPRKGPLRQTRRLSMSDSLSKTEYVQAAEGAKTIRRSQSEGPVAAKKTKEYHEQWLGGWKALPTEEPYEDEEEETERSYSYRRRRNPLVDEPERPRRATDDTPRRSNTPPTIVKKTPTARQADSAGQTYNSAVPPATCWGDAVPSPGKTETELEADYTGLLAKFRAAVRVNRNDNVETSEKEEKSPPREKREGGTAPWDSAQKPGRRRAFISKFASPSSSASSPRYLPASPLHSDPFSHAPTEGMSKPAGKQTRIPRKLRYRKPSVASVSSDSSAREIVPTPAVPTPAVPTHAVAEPVVSETALAGTAASPVPRPVSGLPFSFRLNVQPGQTRHLGTSLAEIGRLFSMQMPRPNTIPVPAGGLNLGPAPKPALSPSESDDSQIEDLDIGPPHCPSTPRPSPLHGARLDHPHAHLRTKPQVFATHPGGHRGSPILAQK</sequence>
<feature type="region of interest" description="Disordered" evidence="1">
    <location>
        <begin position="467"/>
        <end position="544"/>
    </location>
</feature>
<feature type="region of interest" description="Disordered" evidence="1">
    <location>
        <begin position="94"/>
        <end position="131"/>
    </location>
</feature>
<evidence type="ECO:0000313" key="3">
    <source>
        <dbReference type="Proteomes" id="UP001285441"/>
    </source>
</evidence>
<feature type="compositionally biased region" description="Basic residues" evidence="1">
    <location>
        <begin position="361"/>
        <end position="370"/>
    </location>
</feature>
<name>A0AAE0TVN7_9PEZI</name>
<gene>
    <name evidence="2" type="ORF">B0H63DRAFT_523803</name>
</gene>
<evidence type="ECO:0000256" key="1">
    <source>
        <dbReference type="SAM" id="MobiDB-lite"/>
    </source>
</evidence>
<dbReference type="AlphaFoldDB" id="A0AAE0TVN7"/>
<feature type="region of interest" description="Disordered" evidence="1">
    <location>
        <begin position="169"/>
        <end position="258"/>
    </location>
</feature>
<feature type="compositionally biased region" description="Polar residues" evidence="1">
    <location>
        <begin position="119"/>
        <end position="130"/>
    </location>
</feature>
<feature type="compositionally biased region" description="Basic and acidic residues" evidence="1">
    <location>
        <begin position="278"/>
        <end position="300"/>
    </location>
</feature>
<accession>A0AAE0TVN7</accession>
<feature type="compositionally biased region" description="Low complexity" evidence="1">
    <location>
        <begin position="318"/>
        <end position="338"/>
    </location>
</feature>
<reference evidence="2" key="2">
    <citation type="submission" date="2023-06" db="EMBL/GenBank/DDBJ databases">
        <authorList>
            <consortium name="Lawrence Berkeley National Laboratory"/>
            <person name="Haridas S."/>
            <person name="Hensen N."/>
            <person name="Bonometti L."/>
            <person name="Westerberg I."/>
            <person name="Brannstrom I.O."/>
            <person name="Guillou S."/>
            <person name="Cros-Aarteil S."/>
            <person name="Calhoun S."/>
            <person name="Kuo A."/>
            <person name="Mondo S."/>
            <person name="Pangilinan J."/>
            <person name="Riley R."/>
            <person name="LaButti K."/>
            <person name="Andreopoulos B."/>
            <person name="Lipzen A."/>
            <person name="Chen C."/>
            <person name="Yanf M."/>
            <person name="Daum C."/>
            <person name="Ng V."/>
            <person name="Clum A."/>
            <person name="Steindorff A."/>
            <person name="Ohm R."/>
            <person name="Martin F."/>
            <person name="Silar P."/>
            <person name="Natvig D."/>
            <person name="Lalanne C."/>
            <person name="Gautier V."/>
            <person name="Ament-velasquez S.L."/>
            <person name="Kruys A."/>
            <person name="Hutchinson M.I."/>
            <person name="Powell A.J."/>
            <person name="Barry K."/>
            <person name="Miller A.N."/>
            <person name="Grigoriev I.V."/>
            <person name="Debuchy R."/>
            <person name="Gladieux P."/>
            <person name="Thoren M.H."/>
            <person name="Johannesson H."/>
        </authorList>
    </citation>
    <scope>NUCLEOTIDE SEQUENCE</scope>
    <source>
        <strain evidence="2">CBS 232.78</strain>
    </source>
</reference>
<feature type="region of interest" description="Disordered" evidence="1">
    <location>
        <begin position="273"/>
        <end position="391"/>
    </location>
</feature>
<feature type="compositionally biased region" description="Basic and acidic residues" evidence="1">
    <location>
        <begin position="194"/>
        <end position="211"/>
    </location>
</feature>
<feature type="compositionally biased region" description="Pro residues" evidence="1">
    <location>
        <begin position="498"/>
        <end position="507"/>
    </location>
</feature>
<comment type="caution">
    <text evidence="2">The sequence shown here is derived from an EMBL/GenBank/DDBJ whole genome shotgun (WGS) entry which is preliminary data.</text>
</comment>
<dbReference type="Proteomes" id="UP001285441">
    <property type="component" value="Unassembled WGS sequence"/>
</dbReference>
<feature type="compositionally biased region" description="Acidic residues" evidence="1">
    <location>
        <begin position="484"/>
        <end position="494"/>
    </location>
</feature>
<keyword evidence="3" id="KW-1185">Reference proteome</keyword>
<dbReference type="EMBL" id="JAULSW010000005">
    <property type="protein sequence ID" value="KAK3381070.1"/>
    <property type="molecule type" value="Genomic_DNA"/>
</dbReference>
<proteinExistence type="predicted"/>
<protein>
    <submittedName>
        <fullName evidence="2">Uncharacterized protein</fullName>
    </submittedName>
</protein>
<evidence type="ECO:0000313" key="2">
    <source>
        <dbReference type="EMBL" id="KAK3381070.1"/>
    </source>
</evidence>
<feature type="compositionally biased region" description="Acidic residues" evidence="1">
    <location>
        <begin position="173"/>
        <end position="182"/>
    </location>
</feature>
<feature type="compositionally biased region" description="Polar residues" evidence="1">
    <location>
        <begin position="225"/>
        <end position="238"/>
    </location>
</feature>
<organism evidence="2 3">
    <name type="scientific">Podospora didyma</name>
    <dbReference type="NCBI Taxonomy" id="330526"/>
    <lineage>
        <taxon>Eukaryota</taxon>
        <taxon>Fungi</taxon>
        <taxon>Dikarya</taxon>
        <taxon>Ascomycota</taxon>
        <taxon>Pezizomycotina</taxon>
        <taxon>Sordariomycetes</taxon>
        <taxon>Sordariomycetidae</taxon>
        <taxon>Sordariales</taxon>
        <taxon>Podosporaceae</taxon>
        <taxon>Podospora</taxon>
    </lineage>
</organism>